<keyword evidence="8" id="KW-0732">Signal</keyword>
<dbReference type="EMBL" id="JASNWA010000007">
    <property type="protein sequence ID" value="KAK3173597.1"/>
    <property type="molecule type" value="Genomic_DNA"/>
</dbReference>
<proteinExistence type="inferred from homology"/>
<comment type="caution">
    <text evidence="9">The sequence shown here is derived from an EMBL/GenBank/DDBJ whole genome shotgun (WGS) entry which is preliminary data.</text>
</comment>
<organism evidence="9 10">
    <name type="scientific">Lepraria neglecta</name>
    <dbReference type="NCBI Taxonomy" id="209136"/>
    <lineage>
        <taxon>Eukaryota</taxon>
        <taxon>Fungi</taxon>
        <taxon>Dikarya</taxon>
        <taxon>Ascomycota</taxon>
        <taxon>Pezizomycotina</taxon>
        <taxon>Lecanoromycetes</taxon>
        <taxon>OSLEUM clade</taxon>
        <taxon>Lecanoromycetidae</taxon>
        <taxon>Lecanorales</taxon>
        <taxon>Lecanorineae</taxon>
        <taxon>Stereocaulaceae</taxon>
        <taxon>Lepraria</taxon>
    </lineage>
</organism>
<dbReference type="GO" id="GO:0005737">
    <property type="term" value="C:cytoplasm"/>
    <property type="evidence" value="ECO:0007669"/>
    <property type="project" value="UniProtKB-SubCell"/>
</dbReference>
<dbReference type="InterPro" id="IPR003732">
    <property type="entry name" value="Daa-tRNA_deacyls_DTD"/>
</dbReference>
<evidence type="ECO:0000256" key="3">
    <source>
        <dbReference type="ARBA" id="ARBA00020007"/>
    </source>
</evidence>
<dbReference type="Proteomes" id="UP001276659">
    <property type="component" value="Unassembled WGS sequence"/>
</dbReference>
<evidence type="ECO:0000256" key="4">
    <source>
        <dbReference type="ARBA" id="ARBA00047676"/>
    </source>
</evidence>
<dbReference type="EC" id="3.1.1.96" evidence="2 6"/>
<reference evidence="9" key="1">
    <citation type="submission" date="2022-11" db="EMBL/GenBank/DDBJ databases">
        <title>Chromosomal genome sequence assembly and mating type (MAT) locus characterization of the leprose asexual lichenized fungus Lepraria neglecta (Nyl.) Erichsen.</title>
        <authorList>
            <person name="Allen J.L."/>
            <person name="Pfeffer B."/>
        </authorList>
    </citation>
    <scope>NUCLEOTIDE SEQUENCE</scope>
    <source>
        <strain evidence="9">Allen 5258</strain>
    </source>
</reference>
<dbReference type="InterPro" id="IPR023509">
    <property type="entry name" value="DTD-like_sf"/>
</dbReference>
<comment type="catalytic activity">
    <reaction evidence="4">
        <text>glycyl-tRNA(Ala) + H2O = tRNA(Ala) + glycine + H(+)</text>
        <dbReference type="Rhea" id="RHEA:53744"/>
        <dbReference type="Rhea" id="RHEA-COMP:9657"/>
        <dbReference type="Rhea" id="RHEA-COMP:13640"/>
        <dbReference type="ChEBI" id="CHEBI:15377"/>
        <dbReference type="ChEBI" id="CHEBI:15378"/>
        <dbReference type="ChEBI" id="CHEBI:57305"/>
        <dbReference type="ChEBI" id="CHEBI:78442"/>
        <dbReference type="ChEBI" id="CHEBI:78522"/>
        <dbReference type="EC" id="3.1.1.96"/>
    </reaction>
</comment>
<feature type="chain" id="PRO_5042187538" description="D-aminoacyl-tRNA deacylase" evidence="8">
    <location>
        <begin position="29"/>
        <end position="211"/>
    </location>
</feature>
<dbReference type="FunFam" id="3.50.80.10:FF:000001">
    <property type="entry name" value="D-aminoacyl-tRNA deacylase"/>
    <property type="match status" value="1"/>
</dbReference>
<dbReference type="PANTHER" id="PTHR10472">
    <property type="entry name" value="D-TYROSYL-TRNA TYR DEACYLASE"/>
    <property type="match status" value="1"/>
</dbReference>
<dbReference type="Gene3D" id="3.50.80.10">
    <property type="entry name" value="D-tyrosyl-tRNA(Tyr) deacylase"/>
    <property type="match status" value="1"/>
</dbReference>
<dbReference type="SUPFAM" id="SSF69500">
    <property type="entry name" value="DTD-like"/>
    <property type="match status" value="1"/>
</dbReference>
<dbReference type="GO" id="GO:0000049">
    <property type="term" value="F:tRNA binding"/>
    <property type="evidence" value="ECO:0007669"/>
    <property type="project" value="UniProtKB-KW"/>
</dbReference>
<keyword evidence="6" id="KW-0963">Cytoplasm</keyword>
<evidence type="ECO:0000256" key="1">
    <source>
        <dbReference type="ARBA" id="ARBA00009673"/>
    </source>
</evidence>
<evidence type="ECO:0000256" key="8">
    <source>
        <dbReference type="SAM" id="SignalP"/>
    </source>
</evidence>
<evidence type="ECO:0000256" key="7">
    <source>
        <dbReference type="SAM" id="MobiDB-lite"/>
    </source>
</evidence>
<sequence>MKSNEYALPKNFCLVLSSIAVLQRVASASVTVDSHMVSSIGKGVLVFAAVAAEDTRKEVESMAAKVLKMKLWPDESGATKWKQSVQDIKGEVLCVSQFTLLASTKKGNKPNFHGAAGGEQAKELYDHFVAKLQELYDPEKVKNGVFQAMMEVNIQNSGPVSVDYTSRDEAVTIEIETNPPKSQEGTKKEGKSAEEREKVAESFQVPAELLD</sequence>
<keyword evidence="6" id="KW-0820">tRNA-binding</keyword>
<keyword evidence="6" id="KW-0694">RNA-binding</keyword>
<evidence type="ECO:0000256" key="6">
    <source>
        <dbReference type="RuleBase" id="RU003470"/>
    </source>
</evidence>
<evidence type="ECO:0000256" key="2">
    <source>
        <dbReference type="ARBA" id="ARBA00013056"/>
    </source>
</evidence>
<dbReference type="Pfam" id="PF02580">
    <property type="entry name" value="Tyr_Deacylase"/>
    <property type="match status" value="1"/>
</dbReference>
<gene>
    <name evidence="9" type="ORF">OEA41_006929</name>
</gene>
<evidence type="ECO:0000256" key="5">
    <source>
        <dbReference type="ARBA" id="ARBA00048018"/>
    </source>
</evidence>
<feature type="compositionally biased region" description="Basic and acidic residues" evidence="7">
    <location>
        <begin position="184"/>
        <end position="200"/>
    </location>
</feature>
<comment type="catalytic activity">
    <reaction evidence="5">
        <text>a D-aminoacyl-tRNA + H2O = a tRNA + a D-alpha-amino acid + H(+)</text>
        <dbReference type="Rhea" id="RHEA:13953"/>
        <dbReference type="Rhea" id="RHEA-COMP:10123"/>
        <dbReference type="Rhea" id="RHEA-COMP:10124"/>
        <dbReference type="ChEBI" id="CHEBI:15377"/>
        <dbReference type="ChEBI" id="CHEBI:15378"/>
        <dbReference type="ChEBI" id="CHEBI:59871"/>
        <dbReference type="ChEBI" id="CHEBI:78442"/>
        <dbReference type="ChEBI" id="CHEBI:79333"/>
        <dbReference type="EC" id="3.1.1.96"/>
    </reaction>
</comment>
<comment type="similarity">
    <text evidence="1 6">Belongs to the DTD family.</text>
</comment>
<name>A0AAD9ZB85_9LECA</name>
<evidence type="ECO:0000313" key="10">
    <source>
        <dbReference type="Proteomes" id="UP001276659"/>
    </source>
</evidence>
<feature type="region of interest" description="Disordered" evidence="7">
    <location>
        <begin position="171"/>
        <end position="211"/>
    </location>
</feature>
<dbReference type="NCBIfam" id="TIGR00256">
    <property type="entry name" value="D-aminoacyl-tRNA deacylase"/>
    <property type="match status" value="1"/>
</dbReference>
<accession>A0AAD9ZB85</accession>
<feature type="signal peptide" evidence="8">
    <location>
        <begin position="1"/>
        <end position="28"/>
    </location>
</feature>
<dbReference type="GO" id="GO:0051500">
    <property type="term" value="F:D-tyrosyl-tRNA(Tyr) deacylase activity"/>
    <property type="evidence" value="ECO:0007669"/>
    <property type="project" value="TreeGrafter"/>
</dbReference>
<comment type="subcellular location">
    <subcellularLocation>
        <location evidence="6">Cytoplasm</location>
    </subcellularLocation>
</comment>
<dbReference type="AlphaFoldDB" id="A0AAD9ZB85"/>
<keyword evidence="10" id="KW-1185">Reference proteome</keyword>
<dbReference type="PANTHER" id="PTHR10472:SF5">
    <property type="entry name" value="D-AMINOACYL-TRNA DEACYLASE 1"/>
    <property type="match status" value="1"/>
</dbReference>
<protein>
    <recommendedName>
        <fullName evidence="3 6">D-aminoacyl-tRNA deacylase</fullName>
        <ecNumber evidence="2 6">3.1.1.96</ecNumber>
    </recommendedName>
</protein>
<keyword evidence="6" id="KW-0378">Hydrolase</keyword>
<evidence type="ECO:0000313" key="9">
    <source>
        <dbReference type="EMBL" id="KAK3173597.1"/>
    </source>
</evidence>